<dbReference type="EMBL" id="CALNXI010002582">
    <property type="protein sequence ID" value="CAH3189131.1"/>
    <property type="molecule type" value="Genomic_DNA"/>
</dbReference>
<evidence type="ECO:0000313" key="2">
    <source>
        <dbReference type="Proteomes" id="UP001159427"/>
    </source>
</evidence>
<name>A0ABN8SEL9_9CNID</name>
<dbReference type="Proteomes" id="UP001159427">
    <property type="component" value="Unassembled WGS sequence"/>
</dbReference>
<evidence type="ECO:0000313" key="1">
    <source>
        <dbReference type="EMBL" id="CAH3189131.1"/>
    </source>
</evidence>
<keyword evidence="2" id="KW-1185">Reference proteome</keyword>
<dbReference type="InterPro" id="IPR036188">
    <property type="entry name" value="FAD/NAD-bd_sf"/>
</dbReference>
<protein>
    <recommendedName>
        <fullName evidence="3">FAD-dependent oxidoreductase</fullName>
    </recommendedName>
</protein>
<organism evidence="1 2">
    <name type="scientific">Porites evermanni</name>
    <dbReference type="NCBI Taxonomy" id="104178"/>
    <lineage>
        <taxon>Eukaryota</taxon>
        <taxon>Metazoa</taxon>
        <taxon>Cnidaria</taxon>
        <taxon>Anthozoa</taxon>
        <taxon>Hexacorallia</taxon>
        <taxon>Scleractinia</taxon>
        <taxon>Fungiina</taxon>
        <taxon>Poritidae</taxon>
        <taxon>Porites</taxon>
    </lineage>
</organism>
<accession>A0ABN8SEL9</accession>
<dbReference type="SUPFAM" id="SSF51905">
    <property type="entry name" value="FAD/NAD(P)-binding domain"/>
    <property type="match status" value="1"/>
</dbReference>
<dbReference type="Pfam" id="PF13450">
    <property type="entry name" value="NAD_binding_8"/>
    <property type="match status" value="1"/>
</dbReference>
<dbReference type="Gene3D" id="3.50.50.60">
    <property type="entry name" value="FAD/NAD(P)-binding domain"/>
    <property type="match status" value="1"/>
</dbReference>
<sequence>MKFCNCRRTLDIYNQGLLIRPNVITRSTESCPDNQVAVVGGGVAGLAATASLSKAGFDVVLLEAPDYFGGRASTAFQGFCTS</sequence>
<comment type="caution">
    <text evidence="1">The sequence shown here is derived from an EMBL/GenBank/DDBJ whole genome shotgun (WGS) entry which is preliminary data.</text>
</comment>
<proteinExistence type="predicted"/>
<gene>
    <name evidence="1" type="ORF">PEVE_00019085</name>
</gene>
<reference evidence="1 2" key="1">
    <citation type="submission" date="2022-05" db="EMBL/GenBank/DDBJ databases">
        <authorList>
            <consortium name="Genoscope - CEA"/>
            <person name="William W."/>
        </authorList>
    </citation>
    <scope>NUCLEOTIDE SEQUENCE [LARGE SCALE GENOMIC DNA]</scope>
</reference>
<evidence type="ECO:0008006" key="3">
    <source>
        <dbReference type="Google" id="ProtNLM"/>
    </source>
</evidence>